<comment type="caution">
    <text evidence="3">The sequence shown here is derived from an EMBL/GenBank/DDBJ whole genome shotgun (WGS) entry which is preliminary data.</text>
</comment>
<keyword evidence="2" id="KW-0472">Membrane</keyword>
<keyword evidence="2" id="KW-1133">Transmembrane helix</keyword>
<feature type="transmembrane region" description="Helical" evidence="2">
    <location>
        <begin position="92"/>
        <end position="110"/>
    </location>
</feature>
<keyword evidence="2" id="KW-0812">Transmembrane</keyword>
<reference evidence="4" key="1">
    <citation type="journal article" date="2019" name="Int. J. Syst. Evol. Microbiol.">
        <title>The Global Catalogue of Microorganisms (GCM) 10K type strain sequencing project: providing services to taxonomists for standard genome sequencing and annotation.</title>
        <authorList>
            <consortium name="The Broad Institute Genomics Platform"/>
            <consortium name="The Broad Institute Genome Sequencing Center for Infectious Disease"/>
            <person name="Wu L."/>
            <person name="Ma J."/>
        </authorList>
    </citation>
    <scope>NUCLEOTIDE SEQUENCE [LARGE SCALE GENOMIC DNA]</scope>
    <source>
        <strain evidence="4">CGMCC 4.7152</strain>
    </source>
</reference>
<evidence type="ECO:0008006" key="5">
    <source>
        <dbReference type="Google" id="ProtNLM"/>
    </source>
</evidence>
<evidence type="ECO:0000313" key="3">
    <source>
        <dbReference type="EMBL" id="MFC5005790.1"/>
    </source>
</evidence>
<feature type="transmembrane region" description="Helical" evidence="2">
    <location>
        <begin position="9"/>
        <end position="31"/>
    </location>
</feature>
<dbReference type="Proteomes" id="UP001595912">
    <property type="component" value="Unassembled WGS sequence"/>
</dbReference>
<evidence type="ECO:0000256" key="2">
    <source>
        <dbReference type="SAM" id="Phobius"/>
    </source>
</evidence>
<dbReference type="RefSeq" id="WP_380126420.1">
    <property type="nucleotide sequence ID" value="NZ_JBHSIU010000086.1"/>
</dbReference>
<organism evidence="3 4">
    <name type="scientific">Dactylosporangium cerinum</name>
    <dbReference type="NCBI Taxonomy" id="1434730"/>
    <lineage>
        <taxon>Bacteria</taxon>
        <taxon>Bacillati</taxon>
        <taxon>Actinomycetota</taxon>
        <taxon>Actinomycetes</taxon>
        <taxon>Micromonosporales</taxon>
        <taxon>Micromonosporaceae</taxon>
        <taxon>Dactylosporangium</taxon>
    </lineage>
</organism>
<feature type="transmembrane region" description="Helical" evidence="2">
    <location>
        <begin position="293"/>
        <end position="316"/>
    </location>
</feature>
<proteinExistence type="predicted"/>
<feature type="transmembrane region" description="Helical" evidence="2">
    <location>
        <begin position="254"/>
        <end position="273"/>
    </location>
</feature>
<feature type="transmembrane region" description="Helical" evidence="2">
    <location>
        <begin position="215"/>
        <end position="242"/>
    </location>
</feature>
<name>A0ABV9WAM5_9ACTN</name>
<feature type="transmembrane region" description="Helical" evidence="2">
    <location>
        <begin position="130"/>
        <end position="152"/>
    </location>
</feature>
<feature type="region of interest" description="Disordered" evidence="1">
    <location>
        <begin position="326"/>
        <end position="360"/>
    </location>
</feature>
<sequence length="360" mass="36505">MSRTSHTPVALGLTAVGLAVLGLAVLLYGTYIGARDTHAYMVQDLDPDLPADEVNALLAASTLEAMLPATLLVAGLLVCAGLALAGRDAGRAALVWLCGVGSVVTLVLYVNRGRLLGGWDFVVRIGLPAWVGVLGVLVAMIALTGAAVSLGVPAARQAFAATGTDRAGIEPAGRTGPPAPLRAGVSRFAMAGVLGLAGPVILISDGLATGGLADFASVAGLIILAGTGAIAVAAAGACLAAWVAGHGWPNWTHIARIAGVLLLILQMLSLYQATRTTAAGLRHDFFIGSDLKLIGTLMLVTAVAGITATLGGFAGLADPRSERFLRPASHPPYQGWQPWTAADPRPADDPAPVDGYTVPQ</sequence>
<dbReference type="EMBL" id="JBHSIU010000086">
    <property type="protein sequence ID" value="MFC5005790.1"/>
    <property type="molecule type" value="Genomic_DNA"/>
</dbReference>
<keyword evidence="4" id="KW-1185">Reference proteome</keyword>
<evidence type="ECO:0000313" key="4">
    <source>
        <dbReference type="Proteomes" id="UP001595912"/>
    </source>
</evidence>
<accession>A0ABV9WAM5</accession>
<gene>
    <name evidence="3" type="ORF">ACFPIJ_49195</name>
</gene>
<feature type="transmembrane region" description="Helical" evidence="2">
    <location>
        <begin position="65"/>
        <end position="85"/>
    </location>
</feature>
<protein>
    <recommendedName>
        <fullName evidence="5">Integral membrane protein</fullName>
    </recommendedName>
</protein>
<feature type="transmembrane region" description="Helical" evidence="2">
    <location>
        <begin position="184"/>
        <end position="203"/>
    </location>
</feature>
<evidence type="ECO:0000256" key="1">
    <source>
        <dbReference type="SAM" id="MobiDB-lite"/>
    </source>
</evidence>